<feature type="compositionally biased region" description="Basic and acidic residues" evidence="3">
    <location>
        <begin position="1250"/>
        <end position="1273"/>
    </location>
</feature>
<keyword evidence="1" id="KW-0677">Repeat</keyword>
<dbReference type="SUPFAM" id="SSF48403">
    <property type="entry name" value="Ankyrin repeat"/>
    <property type="match status" value="1"/>
</dbReference>
<evidence type="ECO:0000313" key="5">
    <source>
        <dbReference type="Proteomes" id="UP000717696"/>
    </source>
</evidence>
<dbReference type="PANTHER" id="PTHR24198:SF165">
    <property type="entry name" value="ANKYRIN REPEAT-CONTAINING PROTEIN-RELATED"/>
    <property type="match status" value="1"/>
</dbReference>
<comment type="caution">
    <text evidence="4">The sequence shown here is derived from an EMBL/GenBank/DDBJ whole genome shotgun (WGS) entry which is preliminary data.</text>
</comment>
<dbReference type="EMBL" id="JAGMUU010000015">
    <property type="protein sequence ID" value="KAH7137366.1"/>
    <property type="molecule type" value="Genomic_DNA"/>
</dbReference>
<feature type="region of interest" description="Disordered" evidence="3">
    <location>
        <begin position="1228"/>
        <end position="1276"/>
    </location>
</feature>
<proteinExistence type="predicted"/>
<dbReference type="Proteomes" id="UP000717696">
    <property type="component" value="Unassembled WGS sequence"/>
</dbReference>
<evidence type="ECO:0000256" key="1">
    <source>
        <dbReference type="ARBA" id="ARBA00022737"/>
    </source>
</evidence>
<dbReference type="PANTHER" id="PTHR24198">
    <property type="entry name" value="ANKYRIN REPEAT AND PROTEIN KINASE DOMAIN-CONTAINING PROTEIN"/>
    <property type="match status" value="1"/>
</dbReference>
<dbReference type="Gene3D" id="1.25.40.20">
    <property type="entry name" value="Ankyrin repeat-containing domain"/>
    <property type="match status" value="4"/>
</dbReference>
<sequence length="1317" mass="143991">MNPRRASTYLTLPSPTTSSISLSLELSQRIITLNSQIIKPTSEDYERANALMFLKVTGSGRGSTSFGIKHSNPVLTDIAQGLVANPSLGLITALLQYGADVRIARRRSTNLFKRMVSKDQVNIPNNVVELATRNCSEDVVFLLAQTADERCVTEALPVAISQNDAAKAYILLARGADASRACDQFLQAVQSGSDDMVNILLRKSKGACQDCRNQGLVRAAKHGHVAKAQMLLANGADVAFQTGSALFTACKNKNEEVAKHIAAHETMSGRTKLLDDVVGEAYGLMQDQLIKACLLAGAKGLKTDATLLKAVEDQNPPLVESLVQHGASVCYENGAPLLSAVKAGRPDLLKILLQGKPSDGMLYAALDQAVEIPDLPTVRQLVELILSAGLRGDTVAATLLRVLEDALIMGNEPVDKQLVDILLTKGSANVNYGGGKLFALAIGKKRVELLSTFLLHGPSVVSLSSAAIAAMTLNEPEIRLQVIELLMQAGSSQTASGWGCDERLQNAVAIAAAKGLLLDVLQYLAQRQTSTKAFAAAFAALVSGSENWLNPSGLEVIQFLLELGASGPEIDEAFCRAATRFDPDAIALLQSATGPDALGKALSRVMEHSDEWQFPDNLWLVSDLLEEGCAGESVNVALLKAATSYVNGKGTEDLIDILLSVGEPADVNFRDGEALKIAIRAGLAPLLEKLISSGAKSEALTQAFATAITAPLEESKVLALIEVLVNHGAEAQCDFKAAFRDGLELGCDLETPFHANISDDKTIGEEQVTTLLWALHRRDNHRISSTTIVELIDAKADLHFTSSVSKTTCLILAAKNGRADIVAKLIAEKADPLHTDYFANAALFYASQVGDVESAKELIKAHSRLNDGSLHEAARNLHVKVVAALIKGKHDPGFPSGKHHGRSALQELTAMCDGTREIVDIEGTITALEKGAEKGKSNALTKHRATGKNALFMALGNLNPCHVTEALLHVIWRDLNNEENVFVTSNDTMTGDRFCYSPTMYLRKNCEGTEPDPDNDGKLLKILYDKQCPDRFYILFGSANLRGRQPHDAIGMPQKIDDDETRRRKEDEKYYTKEMEHKTKLQFELEEAATKMDIEAQRQEQKQNYSHMAHQSQLVQHGQLTQQQLQAQQQKAQQQLQAQQQRQSLTVLGYEQAEESKIRQAHISAARTQYEHKQKLQFQQQTGEQSLLIQQQKGKQTIAIQQEKDKLARKANADKVSIEQKKAKIQVSTEQKKTQIQKKKNDQTVSMQQDKNKLARRATADRLSGEKDRDQLQRKKNAQTLLFQQEKNWLTREAQTDKLAADFVGAEIKRGSYRQGY</sequence>
<feature type="compositionally biased region" description="Basic and acidic residues" evidence="3">
    <location>
        <begin position="1060"/>
        <end position="1069"/>
    </location>
</feature>
<name>A0A9P9EIJ9_9HYPO</name>
<keyword evidence="5" id="KW-1185">Reference proteome</keyword>
<evidence type="ECO:0000256" key="2">
    <source>
        <dbReference type="ARBA" id="ARBA00023043"/>
    </source>
</evidence>
<dbReference type="SMART" id="SM00248">
    <property type="entry name" value="ANK"/>
    <property type="match status" value="8"/>
</dbReference>
<dbReference type="Pfam" id="PF12796">
    <property type="entry name" value="Ank_2"/>
    <property type="match status" value="2"/>
</dbReference>
<evidence type="ECO:0000313" key="4">
    <source>
        <dbReference type="EMBL" id="KAH7137366.1"/>
    </source>
</evidence>
<dbReference type="SUPFAM" id="SSF140860">
    <property type="entry name" value="Pseudo ankyrin repeat-like"/>
    <property type="match status" value="1"/>
</dbReference>
<protein>
    <submittedName>
        <fullName evidence="4">Ankyrin repeat-containing protein</fullName>
    </submittedName>
</protein>
<organism evidence="4 5">
    <name type="scientific">Dactylonectria estremocensis</name>
    <dbReference type="NCBI Taxonomy" id="1079267"/>
    <lineage>
        <taxon>Eukaryota</taxon>
        <taxon>Fungi</taxon>
        <taxon>Dikarya</taxon>
        <taxon>Ascomycota</taxon>
        <taxon>Pezizomycotina</taxon>
        <taxon>Sordariomycetes</taxon>
        <taxon>Hypocreomycetidae</taxon>
        <taxon>Hypocreales</taxon>
        <taxon>Nectriaceae</taxon>
        <taxon>Dactylonectria</taxon>
    </lineage>
</organism>
<gene>
    <name evidence="4" type="ORF">B0J13DRAFT_639735</name>
</gene>
<dbReference type="OrthoDB" id="194358at2759"/>
<feature type="region of interest" description="Disordered" evidence="3">
    <location>
        <begin position="1044"/>
        <end position="1069"/>
    </location>
</feature>
<evidence type="ECO:0000256" key="3">
    <source>
        <dbReference type="SAM" id="MobiDB-lite"/>
    </source>
</evidence>
<accession>A0A9P9EIJ9</accession>
<reference evidence="4" key="1">
    <citation type="journal article" date="2021" name="Nat. Commun.">
        <title>Genetic determinants of endophytism in the Arabidopsis root mycobiome.</title>
        <authorList>
            <person name="Mesny F."/>
            <person name="Miyauchi S."/>
            <person name="Thiergart T."/>
            <person name="Pickel B."/>
            <person name="Atanasova L."/>
            <person name="Karlsson M."/>
            <person name="Huettel B."/>
            <person name="Barry K.W."/>
            <person name="Haridas S."/>
            <person name="Chen C."/>
            <person name="Bauer D."/>
            <person name="Andreopoulos W."/>
            <person name="Pangilinan J."/>
            <person name="LaButti K."/>
            <person name="Riley R."/>
            <person name="Lipzen A."/>
            <person name="Clum A."/>
            <person name="Drula E."/>
            <person name="Henrissat B."/>
            <person name="Kohler A."/>
            <person name="Grigoriev I.V."/>
            <person name="Martin F.M."/>
            <person name="Hacquard S."/>
        </authorList>
    </citation>
    <scope>NUCLEOTIDE SEQUENCE</scope>
    <source>
        <strain evidence="4">MPI-CAGE-AT-0021</strain>
    </source>
</reference>
<keyword evidence="2" id="KW-0040">ANK repeat</keyword>
<dbReference type="InterPro" id="IPR036770">
    <property type="entry name" value="Ankyrin_rpt-contain_sf"/>
</dbReference>
<dbReference type="InterPro" id="IPR002110">
    <property type="entry name" value="Ankyrin_rpt"/>
</dbReference>